<dbReference type="PRINTS" id="PR00385">
    <property type="entry name" value="P450"/>
</dbReference>
<dbReference type="Gene3D" id="1.10.630.10">
    <property type="entry name" value="Cytochrome P450"/>
    <property type="match status" value="1"/>
</dbReference>
<dbReference type="CDD" id="cd11056">
    <property type="entry name" value="CYP6-like"/>
    <property type="match status" value="1"/>
</dbReference>
<keyword evidence="11 14" id="KW-0503">Monooxygenase</keyword>
<dbReference type="SUPFAM" id="SSF48264">
    <property type="entry name" value="Cytochrome P450"/>
    <property type="match status" value="1"/>
</dbReference>
<dbReference type="GO" id="GO:0005506">
    <property type="term" value="F:iron ion binding"/>
    <property type="evidence" value="ECO:0007669"/>
    <property type="project" value="InterPro"/>
</dbReference>
<comment type="cofactor">
    <cofactor evidence="1 13">
        <name>heme</name>
        <dbReference type="ChEBI" id="CHEBI:30413"/>
    </cofactor>
</comment>
<reference evidence="15" key="1">
    <citation type="submission" date="2005-10" db="EMBL/GenBank/DDBJ databases">
        <authorList>
            <person name="Loftus B.J."/>
            <person name="Nene V.M."/>
            <person name="Hannick L.I."/>
            <person name="Bidwell S."/>
            <person name="Haas B."/>
            <person name="Amedeo P."/>
            <person name="Orvis J."/>
            <person name="Wortman J.R."/>
            <person name="White O.R."/>
            <person name="Salzberg S."/>
            <person name="Shumway M."/>
            <person name="Koo H."/>
            <person name="Zhao Y."/>
            <person name="Holmes M."/>
            <person name="Miller J."/>
            <person name="Schatz M."/>
            <person name="Pop M."/>
            <person name="Pai G."/>
            <person name="Utterback T."/>
            <person name="Rogers Y.-H."/>
            <person name="Kravitz S."/>
            <person name="Fraser C.M."/>
        </authorList>
    </citation>
    <scope>NUCLEOTIDE SEQUENCE</scope>
    <source>
        <strain evidence="15">Liverpool</strain>
    </source>
</reference>
<keyword evidence="9 14" id="KW-0560">Oxidoreductase</keyword>
<gene>
    <name evidence="15" type="primary">CYP6M6</name>
    <name evidence="15" type="ORF">AaeL_AAEL009128</name>
</gene>
<evidence type="ECO:0000256" key="7">
    <source>
        <dbReference type="ARBA" id="ARBA00022824"/>
    </source>
</evidence>
<evidence type="ECO:0000256" key="1">
    <source>
        <dbReference type="ARBA" id="ARBA00001971"/>
    </source>
</evidence>
<evidence type="ECO:0000256" key="14">
    <source>
        <dbReference type="RuleBase" id="RU000461"/>
    </source>
</evidence>
<organism evidence="15 16">
    <name type="scientific">Aedes aegypti</name>
    <name type="common">Yellowfever mosquito</name>
    <name type="synonym">Culex aegypti</name>
    <dbReference type="NCBI Taxonomy" id="7159"/>
    <lineage>
        <taxon>Eukaryota</taxon>
        <taxon>Metazoa</taxon>
        <taxon>Ecdysozoa</taxon>
        <taxon>Arthropoda</taxon>
        <taxon>Hexapoda</taxon>
        <taxon>Insecta</taxon>
        <taxon>Pterygota</taxon>
        <taxon>Neoptera</taxon>
        <taxon>Endopterygota</taxon>
        <taxon>Diptera</taxon>
        <taxon>Nematocera</taxon>
        <taxon>Culicoidea</taxon>
        <taxon>Culicidae</taxon>
        <taxon>Culicinae</taxon>
        <taxon>Aedini</taxon>
        <taxon>Aedes</taxon>
        <taxon>Stegomyia</taxon>
    </lineage>
</organism>
<accession>A0A1S4FLD5</accession>
<evidence type="ECO:0000256" key="2">
    <source>
        <dbReference type="ARBA" id="ARBA00004174"/>
    </source>
</evidence>
<dbReference type="GO" id="GO:0016705">
    <property type="term" value="F:oxidoreductase activity, acting on paired donors, with incorporation or reduction of molecular oxygen"/>
    <property type="evidence" value="ECO:0007669"/>
    <property type="project" value="InterPro"/>
</dbReference>
<protein>
    <submittedName>
        <fullName evidence="15">AAEL009128-PA</fullName>
    </submittedName>
</protein>
<dbReference type="PRINTS" id="PR00463">
    <property type="entry name" value="EP450I"/>
</dbReference>
<dbReference type="EMBL" id="CH477556">
    <property type="protein sequence ID" value="EAT39039.1"/>
    <property type="molecule type" value="Genomic_DNA"/>
</dbReference>
<dbReference type="KEGG" id="aag:5571537"/>
<dbReference type="GeneID" id="5571537"/>
<dbReference type="FunFam" id="1.10.630.10:FF:000042">
    <property type="entry name" value="Cytochrome P450"/>
    <property type="match status" value="1"/>
</dbReference>
<dbReference type="GO" id="GO:0004497">
    <property type="term" value="F:monooxygenase activity"/>
    <property type="evidence" value="ECO:0007669"/>
    <property type="project" value="UniProtKB-KW"/>
</dbReference>
<dbReference type="InterPro" id="IPR002401">
    <property type="entry name" value="Cyt_P450_E_grp-I"/>
</dbReference>
<name>A0A1S4FLD5_AEDAE</name>
<dbReference type="GO" id="GO:0005789">
    <property type="term" value="C:endoplasmic reticulum membrane"/>
    <property type="evidence" value="ECO:0007669"/>
    <property type="project" value="UniProtKB-SubCell"/>
</dbReference>
<dbReference type="AlphaFoldDB" id="A0A1S4FLD5"/>
<evidence type="ECO:0000256" key="12">
    <source>
        <dbReference type="ARBA" id="ARBA00023136"/>
    </source>
</evidence>
<evidence type="ECO:0000256" key="4">
    <source>
        <dbReference type="ARBA" id="ARBA00010617"/>
    </source>
</evidence>
<reference evidence="15" key="3">
    <citation type="submission" date="2012-09" db="EMBL/GenBank/DDBJ databases">
        <authorList>
            <consortium name="VectorBase"/>
        </authorList>
    </citation>
    <scope>NUCLEOTIDE SEQUENCE</scope>
    <source>
        <strain evidence="15">Liverpool</strain>
    </source>
</reference>
<dbReference type="PROSITE" id="PS00086">
    <property type="entry name" value="CYTOCHROME_P450"/>
    <property type="match status" value="1"/>
</dbReference>
<evidence type="ECO:0000313" key="15">
    <source>
        <dbReference type="EMBL" id="EAT39039.1"/>
    </source>
</evidence>
<dbReference type="GO" id="GO:0020037">
    <property type="term" value="F:heme binding"/>
    <property type="evidence" value="ECO:0007669"/>
    <property type="project" value="InterPro"/>
</dbReference>
<dbReference type="InterPro" id="IPR001128">
    <property type="entry name" value="Cyt_P450"/>
</dbReference>
<keyword evidence="7" id="KW-0256">Endoplasmic reticulum</keyword>
<feature type="binding site" description="axial binding residue" evidence="13">
    <location>
        <position position="437"/>
    </location>
    <ligand>
        <name>heme</name>
        <dbReference type="ChEBI" id="CHEBI:30413"/>
    </ligand>
    <ligandPart>
        <name>Fe</name>
        <dbReference type="ChEBI" id="CHEBI:18248"/>
    </ligandPart>
</feature>
<dbReference type="OMA" id="KARHQFA"/>
<evidence type="ECO:0000256" key="3">
    <source>
        <dbReference type="ARBA" id="ARBA00004406"/>
    </source>
</evidence>
<keyword evidence="12" id="KW-0472">Membrane</keyword>
<dbReference type="HOGENOM" id="CLU_001570_5_2_1"/>
<dbReference type="InterPro" id="IPR017972">
    <property type="entry name" value="Cyt_P450_CS"/>
</dbReference>
<dbReference type="Pfam" id="PF00067">
    <property type="entry name" value="p450"/>
    <property type="match status" value="1"/>
</dbReference>
<reference evidence="15" key="2">
    <citation type="journal article" date="2007" name="Science">
        <title>Genome sequence of Aedes aegypti, a major arbovirus vector.</title>
        <authorList>
            <person name="Nene V."/>
            <person name="Wortman J.R."/>
            <person name="Lawson D."/>
            <person name="Haas B."/>
            <person name="Kodira C."/>
            <person name="Tu Z.J."/>
            <person name="Loftus B."/>
            <person name="Xi Z."/>
            <person name="Megy K."/>
            <person name="Grabherr M."/>
            <person name="Ren Q."/>
            <person name="Zdobnov E.M."/>
            <person name="Lobo N.F."/>
            <person name="Campbell K.S."/>
            <person name="Brown S.E."/>
            <person name="Bonaldo M.F."/>
            <person name="Zhu J."/>
            <person name="Sinkins S.P."/>
            <person name="Hogenkamp D.G."/>
            <person name="Amedeo P."/>
            <person name="Arensburger P."/>
            <person name="Atkinson P.W."/>
            <person name="Bidwell S."/>
            <person name="Biedler J."/>
            <person name="Birney E."/>
            <person name="Bruggner R.V."/>
            <person name="Costas J."/>
            <person name="Coy M.R."/>
            <person name="Crabtree J."/>
            <person name="Crawford M."/>
            <person name="Debruyn B."/>
            <person name="Decaprio D."/>
            <person name="Eiglmeier K."/>
            <person name="Eisenstadt E."/>
            <person name="El-Dorry H."/>
            <person name="Gelbart W.M."/>
            <person name="Gomes S.L."/>
            <person name="Hammond M."/>
            <person name="Hannick L.I."/>
            <person name="Hogan J.R."/>
            <person name="Holmes M.H."/>
            <person name="Jaffe D."/>
            <person name="Johnston J.S."/>
            <person name="Kennedy R.C."/>
            <person name="Koo H."/>
            <person name="Kravitz S."/>
            <person name="Kriventseva E.V."/>
            <person name="Kulp D."/>
            <person name="Labutti K."/>
            <person name="Lee E."/>
            <person name="Li S."/>
            <person name="Lovin D.D."/>
            <person name="Mao C."/>
            <person name="Mauceli E."/>
            <person name="Menck C.F."/>
            <person name="Miller J.R."/>
            <person name="Montgomery P."/>
            <person name="Mori A."/>
            <person name="Nascimento A.L."/>
            <person name="Naveira H.F."/>
            <person name="Nusbaum C."/>
            <person name="O'leary S."/>
            <person name="Orvis J."/>
            <person name="Pertea M."/>
            <person name="Quesneville H."/>
            <person name="Reidenbach K.R."/>
            <person name="Rogers Y.H."/>
            <person name="Roth C.W."/>
            <person name="Schneider J.R."/>
            <person name="Schatz M."/>
            <person name="Shumway M."/>
            <person name="Stanke M."/>
            <person name="Stinson E.O."/>
            <person name="Tubio J.M."/>
            <person name="Vanzee J.P."/>
            <person name="Verjovski-Almeida S."/>
            <person name="Werner D."/>
            <person name="White O."/>
            <person name="Wyder S."/>
            <person name="Zeng Q."/>
            <person name="Zhao Q."/>
            <person name="Zhao Y."/>
            <person name="Hill C.A."/>
            <person name="Raikhel A.S."/>
            <person name="Soares M.B."/>
            <person name="Knudson D.L."/>
            <person name="Lee N.H."/>
            <person name="Galagan J."/>
            <person name="Salzberg S.L."/>
            <person name="Paulsen I.T."/>
            <person name="Dimopoulos G."/>
            <person name="Collins F.H."/>
            <person name="Birren B."/>
            <person name="Fraser-Liggett C.M."/>
            <person name="Severson D.W."/>
        </authorList>
    </citation>
    <scope>NUCLEOTIDE SEQUENCE [LARGE SCALE GENOMIC DNA]</scope>
    <source>
        <strain evidence="15">Liverpool</strain>
    </source>
</reference>
<evidence type="ECO:0000256" key="8">
    <source>
        <dbReference type="ARBA" id="ARBA00022848"/>
    </source>
</evidence>
<keyword evidence="8" id="KW-0492">Microsome</keyword>
<dbReference type="InterPro" id="IPR050476">
    <property type="entry name" value="Insect_CytP450_Detox"/>
</dbReference>
<evidence type="ECO:0000256" key="10">
    <source>
        <dbReference type="ARBA" id="ARBA00023004"/>
    </source>
</evidence>
<dbReference type="InterPro" id="IPR036396">
    <property type="entry name" value="Cyt_P450_sf"/>
</dbReference>
<evidence type="ECO:0000256" key="5">
    <source>
        <dbReference type="ARBA" id="ARBA00022617"/>
    </source>
</evidence>
<dbReference type="PANTHER" id="PTHR24292">
    <property type="entry name" value="CYTOCHROME P450"/>
    <property type="match status" value="1"/>
</dbReference>
<comment type="subcellular location">
    <subcellularLocation>
        <location evidence="3">Endoplasmic reticulum membrane</location>
        <topology evidence="3">Peripheral membrane protein</topology>
    </subcellularLocation>
    <subcellularLocation>
        <location evidence="2">Microsome membrane</location>
        <topology evidence="2">Peripheral membrane protein</topology>
    </subcellularLocation>
</comment>
<dbReference type="Proteomes" id="UP000682892">
    <property type="component" value="Chromosome 1"/>
</dbReference>
<evidence type="ECO:0000256" key="13">
    <source>
        <dbReference type="PIRSR" id="PIRSR602401-1"/>
    </source>
</evidence>
<evidence type="ECO:0000256" key="6">
    <source>
        <dbReference type="ARBA" id="ARBA00022723"/>
    </source>
</evidence>
<proteinExistence type="inferred from homology"/>
<comment type="similarity">
    <text evidence="4 14">Belongs to the cytochrome P450 family.</text>
</comment>
<keyword evidence="10 13" id="KW-0408">Iron</keyword>
<evidence type="ECO:0000256" key="11">
    <source>
        <dbReference type="ARBA" id="ARBA00023033"/>
    </source>
</evidence>
<keyword evidence="6 13" id="KW-0479">Metal-binding</keyword>
<dbReference type="PANTHER" id="PTHR24292:SF103">
    <property type="entry name" value="CYTOCHROME P450 6BS1"/>
    <property type="match status" value="1"/>
</dbReference>
<evidence type="ECO:0000313" key="16">
    <source>
        <dbReference type="Proteomes" id="UP000682892"/>
    </source>
</evidence>
<dbReference type="OrthoDB" id="2789670at2759"/>
<keyword evidence="5 13" id="KW-0349">Heme</keyword>
<evidence type="ECO:0000256" key="9">
    <source>
        <dbReference type="ARBA" id="ARBA00023002"/>
    </source>
</evidence>
<sequence>MDVFLLIAAFVLLVAYGLHLLRKQVNFWADRNVPHNPVNFRQTVDQTVHMARRFQGYYHQFKGQYPFAGMYLFTKPVALAIDLELLKCIFVKDFQYFHDRGTYYNEKDDPLSAHLFNLEGNKWRNLRSKISPTFTSGKMKMMYPTMIAAGKQFSEYMDEKVGVEQELELKDLLARFTTDVIGMCAFGIECNSMKDPNAEFREKGRMHFETPRNRKKDMMCSIAPKLARMMGLKQIIPDLSDFFLGVVRETIDYRVKNGVRRNDFMDLLIGMLTGENVELGPLTFNEVAAQAFVFFVAGFETSSTTMTWALYELSVNQDIQEKGRKCVRDVLEKYNGELSYETIMEMSYIDHILHETLRKYPPVPVHFRIVTKDYKVPNTETVLPAGTSVMIPVYAVHHDPEIFPDPKRFDPDRFTTEEINKRHPYAWTPFGEGPRICIGMRFGMMQARIGLALLLNNFRFSSGKKSTVPLDFTAKSFILSPDEGLWLKVEKL</sequence>